<evidence type="ECO:0000256" key="4">
    <source>
        <dbReference type="ARBA" id="ARBA00023002"/>
    </source>
</evidence>
<keyword evidence="3" id="KW-0288">FMN</keyword>
<dbReference type="InterPro" id="IPR009051">
    <property type="entry name" value="Helical_ferredxn"/>
</dbReference>
<evidence type="ECO:0000256" key="9">
    <source>
        <dbReference type="ARBA" id="ARBA00049578"/>
    </source>
</evidence>
<name>A0A1P8UGJ0_9GAMM</name>
<organism evidence="13 14">
    <name type="scientific">Acidihalobacter ferrooxydans</name>
    <dbReference type="NCBI Taxonomy" id="1765967"/>
    <lineage>
        <taxon>Bacteria</taxon>
        <taxon>Pseudomonadati</taxon>
        <taxon>Pseudomonadota</taxon>
        <taxon>Gammaproteobacteria</taxon>
        <taxon>Chromatiales</taxon>
        <taxon>Ectothiorhodospiraceae</taxon>
        <taxon>Acidihalobacter</taxon>
    </lineage>
</organism>
<dbReference type="SUPFAM" id="SSF51971">
    <property type="entry name" value="Nucleotide-binding domain"/>
    <property type="match status" value="1"/>
</dbReference>
<dbReference type="InterPro" id="IPR028261">
    <property type="entry name" value="DPD_II"/>
</dbReference>
<dbReference type="Pfam" id="PF14691">
    <property type="entry name" value="Fer4_20"/>
    <property type="match status" value="1"/>
</dbReference>
<dbReference type="Proteomes" id="UP000243807">
    <property type="component" value="Chromosome"/>
</dbReference>
<dbReference type="GO" id="GO:0004159">
    <property type="term" value="F:dihydropyrimidine dehydrogenase (NAD+) activity"/>
    <property type="evidence" value="ECO:0007669"/>
    <property type="project" value="UniProtKB-EC"/>
</dbReference>
<dbReference type="Pfam" id="PF07992">
    <property type="entry name" value="Pyr_redox_2"/>
    <property type="match status" value="1"/>
</dbReference>
<evidence type="ECO:0000256" key="11">
    <source>
        <dbReference type="ARBA" id="ARBA00049728"/>
    </source>
</evidence>
<protein>
    <recommendedName>
        <fullName evidence="11">dihydrouracil dehydrogenase (NAD(+))</fullName>
        <ecNumber evidence="11">1.3.1.1</ecNumber>
    </recommendedName>
    <alternativeName>
        <fullName evidence="6">Dihydrothymine dehydrogenase</fullName>
    </alternativeName>
    <alternativeName>
        <fullName evidence="5">Dihydrouracil dehydrogenase</fullName>
    </alternativeName>
</protein>
<dbReference type="Gene3D" id="1.10.1060.10">
    <property type="entry name" value="Alpha-helical ferredoxin"/>
    <property type="match status" value="1"/>
</dbReference>
<dbReference type="RefSeq" id="WP_076836583.1">
    <property type="nucleotide sequence ID" value="NZ_CP019434.1"/>
</dbReference>
<evidence type="ECO:0000259" key="12">
    <source>
        <dbReference type="PROSITE" id="PS51379"/>
    </source>
</evidence>
<dbReference type="OrthoDB" id="9803192at2"/>
<comment type="subunit">
    <text evidence="10">Heterotetramer of 2 PreA and 2 PreT subunits.</text>
</comment>
<evidence type="ECO:0000256" key="1">
    <source>
        <dbReference type="ARBA" id="ARBA00001917"/>
    </source>
</evidence>
<keyword evidence="14" id="KW-1185">Reference proteome</keyword>
<reference evidence="13 14" key="1">
    <citation type="submission" date="2017-01" db="EMBL/GenBank/DDBJ databases">
        <title>Draft sequence of Acidihalobacter ferrooxidans strain DSM 14175 (strain V8).</title>
        <authorList>
            <person name="Khaleque H.N."/>
            <person name="Ramsay J.P."/>
            <person name="Murphy R.J.T."/>
            <person name="Kaksonen A.H."/>
            <person name="Boxall N.J."/>
            <person name="Watkin E.L.J."/>
        </authorList>
    </citation>
    <scope>NUCLEOTIDE SEQUENCE [LARGE SCALE GENOMIC DNA]</scope>
    <source>
        <strain evidence="13 14">V8</strain>
    </source>
</reference>
<evidence type="ECO:0000256" key="2">
    <source>
        <dbReference type="ARBA" id="ARBA00022630"/>
    </source>
</evidence>
<accession>A0A1P8UGJ0</accession>
<dbReference type="PRINTS" id="PR00368">
    <property type="entry name" value="FADPNR"/>
</dbReference>
<dbReference type="PANTHER" id="PTHR43073">
    <property type="entry name" value="DIHYDROPYRIMIDINE DEHYDROGENASE [NADP(+)]"/>
    <property type="match status" value="1"/>
</dbReference>
<dbReference type="InterPro" id="IPR023753">
    <property type="entry name" value="FAD/NAD-binding_dom"/>
</dbReference>
<comment type="catalytic activity">
    <reaction evidence="7">
        <text>5,6-dihydrothymine + NAD(+) = thymine + NADH + H(+)</text>
        <dbReference type="Rhea" id="RHEA:28791"/>
        <dbReference type="ChEBI" id="CHEBI:15378"/>
        <dbReference type="ChEBI" id="CHEBI:17821"/>
        <dbReference type="ChEBI" id="CHEBI:27468"/>
        <dbReference type="ChEBI" id="CHEBI:57540"/>
        <dbReference type="ChEBI" id="CHEBI:57945"/>
        <dbReference type="EC" id="1.3.1.1"/>
    </reaction>
</comment>
<comment type="catalytic activity">
    <reaction evidence="8">
        <text>5,6-dihydrouracil + NAD(+) = uracil + NADH + H(+)</text>
        <dbReference type="Rhea" id="RHEA:20189"/>
        <dbReference type="ChEBI" id="CHEBI:15378"/>
        <dbReference type="ChEBI" id="CHEBI:15901"/>
        <dbReference type="ChEBI" id="CHEBI:17568"/>
        <dbReference type="ChEBI" id="CHEBI:57540"/>
        <dbReference type="ChEBI" id="CHEBI:57945"/>
        <dbReference type="EC" id="1.3.1.1"/>
    </reaction>
</comment>
<evidence type="ECO:0000256" key="10">
    <source>
        <dbReference type="ARBA" id="ARBA00049714"/>
    </source>
</evidence>
<sequence length="447" mass="47668">MTGDIRARRLSAATLEQRFAAVHPPLREAEVKIEAERCYYCYDAPCTAACPTGIDIPGFIRAIAGGRPDVAAARILRANPVGAVCARVCPVETLCEADCVRHTEEDRPVQIGQLQRHAMDAEFARRRIANDAPPPDGHRIAVVGAGPAGLSCAHTLAHLGHRVTVYEARDIPGGLSAHGIAAYKVLGDVVQREVDYLTGNGNVELRTGVMLGRHITLNQLRREHDAVFIGIGLQNVAELGIEGEALTGVEDAVRYIERLRKGPLEELEVGRRVVVIGGGMTAIDIAVQSRLLGAEEVHLCYRRGPETMGASPLEQQLARDHGVFIHHWLRPLRIDADNGAAAAVSFARTAAGPNGLTDTGETLTLPADQVFKAIGQRLDTAPLGDGAPLDAKARLTVDARLQTPLPGVWAGGDCVGTGDDLTVVAAEDGKRAARAIHAWLAAREDEA</sequence>
<keyword evidence="4" id="KW-0560">Oxidoreductase</keyword>
<dbReference type="GO" id="GO:0051536">
    <property type="term" value="F:iron-sulfur cluster binding"/>
    <property type="evidence" value="ECO:0007669"/>
    <property type="project" value="InterPro"/>
</dbReference>
<evidence type="ECO:0000256" key="3">
    <source>
        <dbReference type="ARBA" id="ARBA00022643"/>
    </source>
</evidence>
<comment type="function">
    <text evidence="9">Involved in pyrimidine base degradation. Catalyzes physiologically the reduction of uracil to 5,6-dihydrouracil (DHU) by using NADH as a specific cosubstrate. It also catalyzes the reverse reaction and the reduction of thymine to 5,6-dihydrothymine (DHT).</text>
</comment>
<dbReference type="AlphaFoldDB" id="A0A1P8UGJ0"/>
<dbReference type="InterPro" id="IPR036188">
    <property type="entry name" value="FAD/NAD-bd_sf"/>
</dbReference>
<proteinExistence type="predicted"/>
<dbReference type="KEGG" id="afy:BW247_07390"/>
<dbReference type="Gene3D" id="3.50.50.60">
    <property type="entry name" value="FAD/NAD(P)-binding domain"/>
    <property type="match status" value="2"/>
</dbReference>
<dbReference type="EMBL" id="CP019434">
    <property type="protein sequence ID" value="APZ42935.1"/>
    <property type="molecule type" value="Genomic_DNA"/>
</dbReference>
<evidence type="ECO:0000256" key="6">
    <source>
        <dbReference type="ARBA" id="ARBA00032722"/>
    </source>
</evidence>
<dbReference type="STRING" id="1765967.BW247_07390"/>
<evidence type="ECO:0000256" key="7">
    <source>
        <dbReference type="ARBA" id="ARBA00047685"/>
    </source>
</evidence>
<gene>
    <name evidence="13" type="ORF">BW247_07390</name>
</gene>
<evidence type="ECO:0000313" key="14">
    <source>
        <dbReference type="Proteomes" id="UP000243807"/>
    </source>
</evidence>
<evidence type="ECO:0000313" key="13">
    <source>
        <dbReference type="EMBL" id="APZ42935.1"/>
    </source>
</evidence>
<comment type="cofactor">
    <cofactor evidence="1">
        <name>FMN</name>
        <dbReference type="ChEBI" id="CHEBI:58210"/>
    </cofactor>
</comment>
<dbReference type="PRINTS" id="PR00469">
    <property type="entry name" value="PNDRDTASEII"/>
</dbReference>
<dbReference type="PROSITE" id="PS51379">
    <property type="entry name" value="4FE4S_FER_2"/>
    <property type="match status" value="1"/>
</dbReference>
<evidence type="ECO:0000256" key="5">
    <source>
        <dbReference type="ARBA" id="ARBA00030119"/>
    </source>
</evidence>
<dbReference type="InterPro" id="IPR017896">
    <property type="entry name" value="4Fe4S_Fe-S-bd"/>
</dbReference>
<keyword evidence="2" id="KW-0285">Flavoprotein</keyword>
<feature type="domain" description="4Fe-4S ferredoxin-type" evidence="12">
    <location>
        <begin position="29"/>
        <end position="59"/>
    </location>
</feature>
<evidence type="ECO:0000256" key="8">
    <source>
        <dbReference type="ARBA" id="ARBA00048792"/>
    </source>
</evidence>
<dbReference type="PANTHER" id="PTHR43073:SF2">
    <property type="entry name" value="DIHYDROPYRIMIDINE DEHYDROGENASE [NADP(+)]"/>
    <property type="match status" value="1"/>
</dbReference>
<dbReference type="SUPFAM" id="SSF46548">
    <property type="entry name" value="alpha-helical ferredoxin"/>
    <property type="match status" value="1"/>
</dbReference>
<dbReference type="EC" id="1.3.1.1" evidence="11"/>